<proteinExistence type="predicted"/>
<name>A0ABT8VMB5_9BACL</name>
<dbReference type="CDD" id="cd01192">
    <property type="entry name" value="INT_C_like_3"/>
    <property type="match status" value="1"/>
</dbReference>
<dbReference type="InterPro" id="IPR050090">
    <property type="entry name" value="Tyrosine_recombinase_XerCD"/>
</dbReference>
<evidence type="ECO:0000256" key="1">
    <source>
        <dbReference type="ARBA" id="ARBA00023172"/>
    </source>
</evidence>
<dbReference type="Pfam" id="PF00589">
    <property type="entry name" value="Phage_integrase"/>
    <property type="match status" value="1"/>
</dbReference>
<reference evidence="4" key="1">
    <citation type="submission" date="2023-07" db="EMBL/GenBank/DDBJ databases">
        <authorList>
            <person name="Aktuganov G."/>
            <person name="Boyko T."/>
            <person name="Delegan Y."/>
            <person name="Galimzianova N."/>
            <person name="Gilvanova E."/>
            <person name="Korobov V."/>
            <person name="Kuzmina L."/>
            <person name="Melentiev A."/>
            <person name="Milman P."/>
            <person name="Ryabova A."/>
            <person name="Stupak E."/>
            <person name="Yasakov T."/>
            <person name="Zharikova N."/>
            <person name="Zhurenko E."/>
        </authorList>
    </citation>
    <scope>NUCLEOTIDE SEQUENCE</scope>
    <source>
        <strain evidence="4">IB-739</strain>
    </source>
</reference>
<dbReference type="PANTHER" id="PTHR30349">
    <property type="entry name" value="PHAGE INTEGRASE-RELATED"/>
    <property type="match status" value="1"/>
</dbReference>
<feature type="region of interest" description="Disordered" evidence="2">
    <location>
        <begin position="1"/>
        <end position="26"/>
    </location>
</feature>
<sequence length="201" mass="23701">MEKCRMRNKLSQKQLKKKGRGSQRMQPIRDLEKLEEVKAYLRASSYRDYFCFHLGCNTGFRIGDLVNLRVCDVRNKTHIIVQEEKTGKMRRAFLNETLRAEIAEYTRVMADDDWLFPSNREGRPLCRIHFYRMVRCAGERAGLSELGSHTMRKTFGYHFYKKTKDIGMLMQILNHSNETVTMRYIGILEDEIDQALSDFSL</sequence>
<feature type="domain" description="Tyr recombinase" evidence="3">
    <location>
        <begin position="27"/>
        <end position="197"/>
    </location>
</feature>
<keyword evidence="5" id="KW-1185">Reference proteome</keyword>
<dbReference type="Proteomes" id="UP001168883">
    <property type="component" value="Unassembled WGS sequence"/>
</dbReference>
<dbReference type="InterPro" id="IPR002104">
    <property type="entry name" value="Integrase_catalytic"/>
</dbReference>
<comment type="caution">
    <text evidence="4">The sequence shown here is derived from an EMBL/GenBank/DDBJ whole genome shotgun (WGS) entry which is preliminary data.</text>
</comment>
<dbReference type="Gene3D" id="1.10.443.10">
    <property type="entry name" value="Intergrase catalytic core"/>
    <property type="match status" value="1"/>
</dbReference>
<dbReference type="InterPro" id="IPR011010">
    <property type="entry name" value="DNA_brk_join_enz"/>
</dbReference>
<dbReference type="SUPFAM" id="SSF56349">
    <property type="entry name" value="DNA breaking-rejoining enzymes"/>
    <property type="match status" value="1"/>
</dbReference>
<accession>A0ABT8VMB5</accession>
<dbReference type="InterPro" id="IPR013762">
    <property type="entry name" value="Integrase-like_cat_sf"/>
</dbReference>
<evidence type="ECO:0000256" key="2">
    <source>
        <dbReference type="SAM" id="MobiDB-lite"/>
    </source>
</evidence>
<organism evidence="4 5">
    <name type="scientific">Paenibacillus ehimensis</name>
    <dbReference type="NCBI Taxonomy" id="79264"/>
    <lineage>
        <taxon>Bacteria</taxon>
        <taxon>Bacillati</taxon>
        <taxon>Bacillota</taxon>
        <taxon>Bacilli</taxon>
        <taxon>Bacillales</taxon>
        <taxon>Paenibacillaceae</taxon>
        <taxon>Paenibacillus</taxon>
    </lineage>
</organism>
<feature type="compositionally biased region" description="Basic residues" evidence="2">
    <location>
        <begin position="1"/>
        <end position="21"/>
    </location>
</feature>
<evidence type="ECO:0000313" key="4">
    <source>
        <dbReference type="EMBL" id="MDO3682097.1"/>
    </source>
</evidence>
<dbReference type="PROSITE" id="PS51898">
    <property type="entry name" value="TYR_RECOMBINASE"/>
    <property type="match status" value="1"/>
</dbReference>
<evidence type="ECO:0000259" key="3">
    <source>
        <dbReference type="PROSITE" id="PS51898"/>
    </source>
</evidence>
<evidence type="ECO:0000313" key="5">
    <source>
        <dbReference type="Proteomes" id="UP001168883"/>
    </source>
</evidence>
<gene>
    <name evidence="4" type="ORF">Q3C12_34440</name>
</gene>
<keyword evidence="1" id="KW-0233">DNA recombination</keyword>
<protein>
    <submittedName>
        <fullName evidence="4">Site-specific integrase</fullName>
    </submittedName>
</protein>
<dbReference type="EMBL" id="JAUMKJ010000099">
    <property type="protein sequence ID" value="MDO3682097.1"/>
    <property type="molecule type" value="Genomic_DNA"/>
</dbReference>
<dbReference type="PANTHER" id="PTHR30349:SF82">
    <property type="entry name" value="INTEGRASE_RECOMBINASE YOEC-RELATED"/>
    <property type="match status" value="1"/>
</dbReference>